<feature type="region of interest" description="Disordered" evidence="1">
    <location>
        <begin position="1"/>
        <end position="22"/>
    </location>
</feature>
<dbReference type="EMBL" id="SGSQ01000049">
    <property type="protein sequence ID" value="RZG42888.1"/>
    <property type="molecule type" value="Genomic_DNA"/>
</dbReference>
<feature type="compositionally biased region" description="Basic residues" evidence="1">
    <location>
        <begin position="1"/>
        <end position="10"/>
    </location>
</feature>
<evidence type="ECO:0000256" key="1">
    <source>
        <dbReference type="SAM" id="MobiDB-lite"/>
    </source>
</evidence>
<keyword evidence="3" id="KW-1185">Reference proteome</keyword>
<gene>
    <name evidence="2" type="ORF">EXU28_18425</name>
</gene>
<proteinExistence type="predicted"/>
<sequence length="261" mass="30945">MINKQRKQKGKNVLNKADRSHNVQATREVLERCRQNMKSPRMMHFIVEFKADQLPTKIIQKIKETYISQFKNFEKERDARLINSNNLKLDDKKIENYKVRKRKPADIEIIYSIESKMIKSFKYDHIHLMFIVDFGNNRFEYREIVSIINRTLNKLPFVVQLESESDFSYIGYHGENECGFLRYRDCKSTIQAQDASKAENGNFINKYGHDLKTEFNDAMIRASYLCKSEQKDLLPDELKRYSFGHTRPSRACNDDKYTKVA</sequence>
<evidence type="ECO:0000313" key="3">
    <source>
        <dbReference type="Proteomes" id="UP000293863"/>
    </source>
</evidence>
<dbReference type="RefSeq" id="WP_130118224.1">
    <property type="nucleotide sequence ID" value="NZ_SGSQ01000049.1"/>
</dbReference>
<evidence type="ECO:0008006" key="4">
    <source>
        <dbReference type="Google" id="ProtNLM"/>
    </source>
</evidence>
<name>A0A4Q7ABN1_9GAMM</name>
<dbReference type="Proteomes" id="UP000293863">
    <property type="component" value="Unassembled WGS sequence"/>
</dbReference>
<evidence type="ECO:0000313" key="2">
    <source>
        <dbReference type="EMBL" id="RZG42888.1"/>
    </source>
</evidence>
<comment type="caution">
    <text evidence="2">The sequence shown here is derived from an EMBL/GenBank/DDBJ whole genome shotgun (WGS) entry which is preliminary data.</text>
</comment>
<accession>A0A4Q7ABN1</accession>
<organism evidence="2 3">
    <name type="scientific">Acinetobacter wuhouensis</name>
    <dbReference type="NCBI Taxonomy" id="1879050"/>
    <lineage>
        <taxon>Bacteria</taxon>
        <taxon>Pseudomonadati</taxon>
        <taxon>Pseudomonadota</taxon>
        <taxon>Gammaproteobacteria</taxon>
        <taxon>Moraxellales</taxon>
        <taxon>Moraxellaceae</taxon>
        <taxon>Acinetobacter</taxon>
    </lineage>
</organism>
<reference evidence="2 3" key="1">
    <citation type="submission" date="2019-02" db="EMBL/GenBank/DDBJ databases">
        <title>The Batch Genome Submission of Acinetobacter spp. strains.</title>
        <authorList>
            <person name="Qin J."/>
            <person name="Hu Y."/>
            <person name="Ye H."/>
            <person name="Wei L."/>
            <person name="Feng Y."/>
            <person name="Zong Z."/>
        </authorList>
    </citation>
    <scope>NUCLEOTIDE SEQUENCE [LARGE SCALE GENOMIC DNA]</scope>
    <source>
        <strain evidence="2 3">WCHAW060049</strain>
    </source>
</reference>
<protein>
    <recommendedName>
        <fullName evidence="4">Inovirus Gp2 family protein</fullName>
    </recommendedName>
</protein>
<dbReference type="AlphaFoldDB" id="A0A4Q7ABN1"/>